<feature type="region of interest" description="Disordered" evidence="1">
    <location>
        <begin position="1189"/>
        <end position="1219"/>
    </location>
</feature>
<feature type="compositionally biased region" description="Polar residues" evidence="1">
    <location>
        <begin position="664"/>
        <end position="678"/>
    </location>
</feature>
<feature type="compositionally biased region" description="Basic residues" evidence="1">
    <location>
        <begin position="76"/>
        <end position="92"/>
    </location>
</feature>
<dbReference type="OrthoDB" id="6437960at2759"/>
<reference evidence="2" key="1">
    <citation type="submission" date="2020-07" db="EMBL/GenBank/DDBJ databases">
        <title>Multicomponent nature underlies the extraordinary mechanical properties of spider dragline silk.</title>
        <authorList>
            <person name="Kono N."/>
            <person name="Nakamura H."/>
            <person name="Mori M."/>
            <person name="Yoshida Y."/>
            <person name="Ohtoshi R."/>
            <person name="Malay A.D."/>
            <person name="Moran D.A.P."/>
            <person name="Tomita M."/>
            <person name="Numata K."/>
            <person name="Arakawa K."/>
        </authorList>
    </citation>
    <scope>NUCLEOTIDE SEQUENCE</scope>
</reference>
<feature type="compositionally biased region" description="Basic residues" evidence="1">
    <location>
        <begin position="173"/>
        <end position="192"/>
    </location>
</feature>
<evidence type="ECO:0000256" key="1">
    <source>
        <dbReference type="SAM" id="MobiDB-lite"/>
    </source>
</evidence>
<proteinExistence type="predicted"/>
<feature type="region of interest" description="Disordered" evidence="1">
    <location>
        <begin position="158"/>
        <end position="207"/>
    </location>
</feature>
<feature type="region of interest" description="Disordered" evidence="1">
    <location>
        <begin position="977"/>
        <end position="1039"/>
    </location>
</feature>
<feature type="region of interest" description="Disordered" evidence="1">
    <location>
        <begin position="255"/>
        <end position="278"/>
    </location>
</feature>
<feature type="compositionally biased region" description="Polar residues" evidence="1">
    <location>
        <begin position="158"/>
        <end position="168"/>
    </location>
</feature>
<dbReference type="Proteomes" id="UP000887116">
    <property type="component" value="Unassembled WGS sequence"/>
</dbReference>
<dbReference type="EMBL" id="BMAO01019767">
    <property type="protein sequence ID" value="GFR32666.1"/>
    <property type="molecule type" value="Genomic_DNA"/>
</dbReference>
<feature type="compositionally biased region" description="Basic and acidic residues" evidence="1">
    <location>
        <begin position="1209"/>
        <end position="1219"/>
    </location>
</feature>
<feature type="compositionally biased region" description="Polar residues" evidence="1">
    <location>
        <begin position="1051"/>
        <end position="1061"/>
    </location>
</feature>
<accession>A0A8X6M3E3</accession>
<feature type="region of interest" description="Disordered" evidence="1">
    <location>
        <begin position="54"/>
        <end position="141"/>
    </location>
</feature>
<evidence type="ECO:0000313" key="3">
    <source>
        <dbReference type="Proteomes" id="UP000887116"/>
    </source>
</evidence>
<evidence type="ECO:0000313" key="2">
    <source>
        <dbReference type="EMBL" id="GFR32666.1"/>
    </source>
</evidence>
<name>A0A8X6M3E3_TRICU</name>
<feature type="region of interest" description="Disordered" evidence="1">
    <location>
        <begin position="660"/>
        <end position="680"/>
    </location>
</feature>
<protein>
    <submittedName>
        <fullName evidence="2">Uncharacterized protein</fullName>
    </submittedName>
</protein>
<feature type="compositionally biased region" description="Polar residues" evidence="1">
    <location>
        <begin position="732"/>
        <end position="746"/>
    </location>
</feature>
<feature type="compositionally biased region" description="Basic and acidic residues" evidence="1">
    <location>
        <begin position="101"/>
        <end position="117"/>
    </location>
</feature>
<feature type="compositionally biased region" description="Basic residues" evidence="1">
    <location>
        <begin position="1189"/>
        <end position="1208"/>
    </location>
</feature>
<keyword evidence="3" id="KW-1185">Reference proteome</keyword>
<feature type="compositionally biased region" description="Polar residues" evidence="1">
    <location>
        <begin position="1014"/>
        <end position="1026"/>
    </location>
</feature>
<feature type="compositionally biased region" description="Basic and acidic residues" evidence="1">
    <location>
        <begin position="987"/>
        <end position="999"/>
    </location>
</feature>
<sequence length="1219" mass="142698">MNTVDYNSVFEIESSPISDDENQNSEIFPEWQAWGKHRQPEMYAEREKNAFLYPRKDSEIDPENTENDLEKEVKHFRPKKPYLKAKHKHKLLKPPQKIFLKKNETHQKSNNEEDKFFTDAASAKNNTSDYNENTNKSKSEEEIENFLNEAYVTEDSSNYSSESFTSVHSNKQSIKKPKSQKQNYKSKNKHLKNSNYLHGPNLRHKERRNPFRFKKFHKSFYAPPAILKFKINNENRRNLKSSIKKIASIFNFHNSQNKNHQPHRKEKNLRPHHDFQDSSLDLNPFRANTEEQEFLNRNLHPKFPNPNSLKNSKDVLGVKGENPGNHIREYVRSQLLPLNSNALDSQNSKDTYIALDKSHSALTIMPTANENGKVLKKIAKKAEQENPIEVMQKDLYAAPSSINIYDKNVREIPSATEEYGDTYKIEMKSMPKVYLRSVKDFMPYFRYNRNLNLPPGKNQQLHFYQKYPNNEEEQFINSIASINQNKRNLNKNYLESSNNNNRHEKSLPDGFKITQDNLDIPQVKNLDDKLNLVKKLSKILEDFKVKEIILSDPKANRETNVIEDRKQNFVDNIRVFNTAHEKLQPNELSKLRLSTSEKQAITEVPKPFSDTFTQNENFITSDSMFSHETEYLNEEKTGQKYPVVEADPSMYITFSEDLEEVTSPFDSTEESFQVQSEKGQMEYDNYQGDLSLESSSENQDYYFNDMDENRNSKNDSTNEDYDNKEHYDYNTDYDSSLYFQDDSNVVTPPMHPLNDQMPEHQKNRLHPSSQDLPKDGLHKTNFKIPDGSGSIQTKFYHFSTEISALGDGDEFQKEEMIEKESKTMLRNKLMSSNESSHQFEEKKTEIKDNKENYHEAFIQEKDHNKYPNKPDIDDNRNFNIEERSIGSTESQDKTNLIRKSIISDEKVPNWDHKLGKNHLEMEDKPIHSEKREYLKSYPSQRENDFIDNVFKFSKNFKHRASPVDFYEYVTDEYEFYPENASDNDTTEQEKFNKRNDDNRNPSSTEIHNLKLSRDTSNNSYANQTANDTDRISTTTVQQQNITTTTELAKVSTETKSETVPSRSKKSYQEFKFNEQSNGSVSLKKRRNPDNFQEAGGISSLMMRSTESSELQDVNAALLLLNSMDKDKNILKKRDEEGIVTTYHPKAENRTKKQLNLSNSGNVVYITISTTTMDLERRFNDFVQILEKKRSSRRSQRYPKNHNGKGRKRLVTEKWTHFKS</sequence>
<dbReference type="AlphaFoldDB" id="A0A8X6M3E3"/>
<comment type="caution">
    <text evidence="2">The sequence shown here is derived from an EMBL/GenBank/DDBJ whole genome shotgun (WGS) entry which is preliminary data.</text>
</comment>
<feature type="region of interest" description="Disordered" evidence="1">
    <location>
        <begin position="702"/>
        <end position="775"/>
    </location>
</feature>
<gene>
    <name evidence="2" type="primary">NCL1_49594</name>
    <name evidence="2" type="ORF">TNCT_611851</name>
</gene>
<feature type="region of interest" description="Disordered" evidence="1">
    <location>
        <begin position="1048"/>
        <end position="1067"/>
    </location>
</feature>
<organism evidence="2 3">
    <name type="scientific">Trichonephila clavata</name>
    <name type="common">Joro spider</name>
    <name type="synonym">Nephila clavata</name>
    <dbReference type="NCBI Taxonomy" id="2740835"/>
    <lineage>
        <taxon>Eukaryota</taxon>
        <taxon>Metazoa</taxon>
        <taxon>Ecdysozoa</taxon>
        <taxon>Arthropoda</taxon>
        <taxon>Chelicerata</taxon>
        <taxon>Arachnida</taxon>
        <taxon>Araneae</taxon>
        <taxon>Araneomorphae</taxon>
        <taxon>Entelegynae</taxon>
        <taxon>Araneoidea</taxon>
        <taxon>Nephilidae</taxon>
        <taxon>Trichonephila</taxon>
    </lineage>
</organism>